<sequence>MSTSVRKISVASEPDRPFFLRLDWADDLGAGFVVVLCDGTFAWSGEVSEEDVTREAQELEMQREKYVQDLHLVLVGGDQKGGYSFHLSPSHAHGGAVHLSYEKVLKDFSFKLGVVELQTIPDPVDVIKDLISHGLERSTELQARNKQLQEENQRLRQEQEHITSELERYVQGKEVLERELYTRFVLVLNEKKAKIRNQKENIKNLQEELEKNALRREADLAKGRAPSETAGSPSRVDDTYEGSTDEEHSGSTHSPPAPGHPVDGKPGRSSFDDSLTDIIDVAPCRKRRHRHLQNPQVEVKKVSEEKQERKRKETKQDPLLIREEENAAAKARVDPEADDLFDDF</sequence>
<dbReference type="OrthoDB" id="8064436at2759"/>
<dbReference type="RefSeq" id="XP_023699249.1">
    <property type="nucleotide sequence ID" value="XM_023843481.2"/>
</dbReference>
<dbReference type="InterPro" id="IPR053961">
    <property type="entry name" value="XRCC4_N"/>
</dbReference>
<dbReference type="Gene3D" id="2.170.210.10">
    <property type="entry name" value="DNA double-strand break repair and VJ recombination XRCC4, N-terminal"/>
    <property type="match status" value="1"/>
</dbReference>
<dbReference type="AlphaFoldDB" id="A0A3B3RVF9"/>
<comment type="similarity">
    <text evidence="6">Belongs to the XRCC4-XLF family. XRCC4 subfamily.</text>
</comment>
<dbReference type="GO" id="GO:0005958">
    <property type="term" value="C:DNA-dependent protein kinase-DNA ligase 4 complex"/>
    <property type="evidence" value="ECO:0007669"/>
    <property type="project" value="TreeGrafter"/>
</dbReference>
<dbReference type="SUPFAM" id="SSF58022">
    <property type="entry name" value="XRCC4, C-terminal oligomerization domain"/>
    <property type="match status" value="1"/>
</dbReference>
<reference evidence="11" key="2">
    <citation type="submission" date="2025-09" db="UniProtKB">
        <authorList>
            <consortium name="Ensembl"/>
        </authorList>
    </citation>
    <scope>IDENTIFICATION</scope>
</reference>
<dbReference type="STRING" id="1676925.ENSPKIP00000022293"/>
<keyword evidence="4" id="KW-0234">DNA repair</keyword>
<protein>
    <submittedName>
        <fullName evidence="11">X-ray repair complementing defective repair in Chinese hamster cells 4</fullName>
    </submittedName>
</protein>
<evidence type="ECO:0000256" key="2">
    <source>
        <dbReference type="ARBA" id="ARBA00022763"/>
    </source>
</evidence>
<feature type="region of interest" description="Disordered" evidence="7">
    <location>
        <begin position="218"/>
        <end position="344"/>
    </location>
</feature>
<dbReference type="Gene3D" id="1.20.5.370">
    <property type="match status" value="1"/>
</dbReference>
<dbReference type="InterPro" id="IPR053963">
    <property type="entry name" value="XRCC4_C"/>
</dbReference>
<dbReference type="InterPro" id="IPR009089">
    <property type="entry name" value="XRCC4_N_sf"/>
</dbReference>
<keyword evidence="5" id="KW-0539">Nucleus</keyword>
<dbReference type="InterPro" id="IPR010585">
    <property type="entry name" value="DNA_repair_prot_XRCC4"/>
</dbReference>
<dbReference type="CDD" id="cd22283">
    <property type="entry name" value="HD_XRCC4_N"/>
    <property type="match status" value="1"/>
</dbReference>
<feature type="compositionally biased region" description="Basic and acidic residues" evidence="7">
    <location>
        <begin position="298"/>
        <end position="335"/>
    </location>
</feature>
<dbReference type="SUPFAM" id="SSF50809">
    <property type="entry name" value="XRCC4, N-terminal domain"/>
    <property type="match status" value="1"/>
</dbReference>
<dbReference type="Pfam" id="PF21924">
    <property type="entry name" value="XRCC4_CC"/>
    <property type="match status" value="1"/>
</dbReference>
<dbReference type="GO" id="GO:0010165">
    <property type="term" value="P:response to X-ray"/>
    <property type="evidence" value="ECO:0007669"/>
    <property type="project" value="TreeGrafter"/>
</dbReference>
<dbReference type="GeneID" id="111860114"/>
<evidence type="ECO:0000259" key="10">
    <source>
        <dbReference type="Pfam" id="PF21925"/>
    </source>
</evidence>
<evidence type="ECO:0000256" key="1">
    <source>
        <dbReference type="ARBA" id="ARBA00004123"/>
    </source>
</evidence>
<evidence type="ECO:0000313" key="12">
    <source>
        <dbReference type="Proteomes" id="UP000261540"/>
    </source>
</evidence>
<evidence type="ECO:0000256" key="4">
    <source>
        <dbReference type="ARBA" id="ARBA00023204"/>
    </source>
</evidence>
<dbReference type="RefSeq" id="XP_072570234.1">
    <property type="nucleotide sequence ID" value="XM_072714133.1"/>
</dbReference>
<feature type="domain" description="XRCC4 N-terminal" evidence="8">
    <location>
        <begin position="17"/>
        <end position="118"/>
    </location>
</feature>
<dbReference type="GO" id="GO:0003677">
    <property type="term" value="F:DNA binding"/>
    <property type="evidence" value="ECO:0007669"/>
    <property type="project" value="InterPro"/>
</dbReference>
<accession>A0A3B3RVF9</accession>
<dbReference type="GO" id="GO:0006303">
    <property type="term" value="P:double-strand break repair via nonhomologous end joining"/>
    <property type="evidence" value="ECO:0007669"/>
    <property type="project" value="TreeGrafter"/>
</dbReference>
<dbReference type="Ensembl" id="ENSPKIT00000002952.1">
    <property type="protein sequence ID" value="ENSPKIP00000022293.1"/>
    <property type="gene ID" value="ENSPKIG00000006359.1"/>
</dbReference>
<dbReference type="InterPro" id="IPR014751">
    <property type="entry name" value="XRCC4-like_C"/>
</dbReference>
<dbReference type="Proteomes" id="UP000261540">
    <property type="component" value="Unplaced"/>
</dbReference>
<feature type="domain" description="XRCC4 C-terminal" evidence="10">
    <location>
        <begin position="237"/>
        <end position="342"/>
    </location>
</feature>
<comment type="subcellular location">
    <subcellularLocation>
        <location evidence="1">Nucleus</location>
    </subcellularLocation>
</comment>
<dbReference type="GO" id="GO:0033152">
    <property type="term" value="P:immunoglobulin V(D)J recombination"/>
    <property type="evidence" value="ECO:0007669"/>
    <property type="project" value="TreeGrafter"/>
</dbReference>
<proteinExistence type="inferred from homology"/>
<dbReference type="InterPro" id="IPR053962">
    <property type="entry name" value="XRCC4_CC"/>
</dbReference>
<evidence type="ECO:0000256" key="7">
    <source>
        <dbReference type="SAM" id="MobiDB-lite"/>
    </source>
</evidence>
<keyword evidence="3" id="KW-0233">DNA recombination</keyword>
<dbReference type="Pfam" id="PF21925">
    <property type="entry name" value="XRCC4_C"/>
    <property type="match status" value="1"/>
</dbReference>
<keyword evidence="12" id="KW-1185">Reference proteome</keyword>
<feature type="domain" description="XRCC4 coiled-coil" evidence="9">
    <location>
        <begin position="122"/>
        <end position="197"/>
    </location>
</feature>
<evidence type="ECO:0000259" key="9">
    <source>
        <dbReference type="Pfam" id="PF21924"/>
    </source>
</evidence>
<dbReference type="CTD" id="7518"/>
<name>A0A3B3RVF9_9TELE</name>
<keyword evidence="2" id="KW-0227">DNA damage</keyword>
<dbReference type="PANTHER" id="PTHR28559:SF1">
    <property type="entry name" value="DNA REPAIR PROTEIN XRCC4"/>
    <property type="match status" value="1"/>
</dbReference>
<evidence type="ECO:0000313" key="11">
    <source>
        <dbReference type="Ensembl" id="ENSPKIP00000022293.1"/>
    </source>
</evidence>
<dbReference type="InterPro" id="IPR038051">
    <property type="entry name" value="XRCC4-like_N_sf"/>
</dbReference>
<dbReference type="Pfam" id="PF06632">
    <property type="entry name" value="XRCC4"/>
    <property type="match status" value="1"/>
</dbReference>
<evidence type="ECO:0000256" key="6">
    <source>
        <dbReference type="ARBA" id="ARBA00025728"/>
    </source>
</evidence>
<evidence type="ECO:0000256" key="3">
    <source>
        <dbReference type="ARBA" id="ARBA00023172"/>
    </source>
</evidence>
<organism evidence="11 12">
    <name type="scientific">Paramormyrops kingsleyae</name>
    <dbReference type="NCBI Taxonomy" id="1676925"/>
    <lineage>
        <taxon>Eukaryota</taxon>
        <taxon>Metazoa</taxon>
        <taxon>Chordata</taxon>
        <taxon>Craniata</taxon>
        <taxon>Vertebrata</taxon>
        <taxon>Euteleostomi</taxon>
        <taxon>Actinopterygii</taxon>
        <taxon>Neopterygii</taxon>
        <taxon>Teleostei</taxon>
        <taxon>Osteoglossocephala</taxon>
        <taxon>Osteoglossomorpha</taxon>
        <taxon>Osteoglossiformes</taxon>
        <taxon>Mormyridae</taxon>
        <taxon>Paramormyrops</taxon>
    </lineage>
</organism>
<dbReference type="KEGG" id="pki:111860114"/>
<dbReference type="PANTHER" id="PTHR28559">
    <property type="entry name" value="DNA REPAIR PROTEIN XRCC4"/>
    <property type="match status" value="1"/>
</dbReference>
<evidence type="ECO:0000256" key="5">
    <source>
        <dbReference type="ARBA" id="ARBA00023242"/>
    </source>
</evidence>
<dbReference type="RefSeq" id="XP_023699262.1">
    <property type="nucleotide sequence ID" value="XM_023843494.2"/>
</dbReference>
<dbReference type="GO" id="GO:0032807">
    <property type="term" value="C:DNA ligase IV complex"/>
    <property type="evidence" value="ECO:0007669"/>
    <property type="project" value="TreeGrafter"/>
</dbReference>
<evidence type="ECO:0000259" key="8">
    <source>
        <dbReference type="Pfam" id="PF06632"/>
    </source>
</evidence>
<dbReference type="RefSeq" id="XP_023699271.1">
    <property type="nucleotide sequence ID" value="XM_023843503.2"/>
</dbReference>
<dbReference type="GeneTree" id="ENSGT00940000166544"/>
<reference evidence="11" key="1">
    <citation type="submission" date="2025-08" db="UniProtKB">
        <authorList>
            <consortium name="Ensembl"/>
        </authorList>
    </citation>
    <scope>IDENTIFICATION</scope>
</reference>